<accession>A0ABT8ZX01</accession>
<evidence type="ECO:0000313" key="1">
    <source>
        <dbReference type="EMBL" id="MDO7841742.1"/>
    </source>
</evidence>
<dbReference type="EMBL" id="JAUQSZ010000003">
    <property type="protein sequence ID" value="MDO7841742.1"/>
    <property type="molecule type" value="Genomic_DNA"/>
</dbReference>
<comment type="caution">
    <text evidence="1">The sequence shown here is derived from an EMBL/GenBank/DDBJ whole genome shotgun (WGS) entry which is preliminary data.</text>
</comment>
<gene>
    <name evidence="1" type="ORF">Q5H94_05340</name>
</gene>
<evidence type="ECO:0000313" key="2">
    <source>
        <dbReference type="Proteomes" id="UP001176468"/>
    </source>
</evidence>
<protein>
    <submittedName>
        <fullName evidence="1">DUF5818 domain-containing protein</fullName>
    </submittedName>
</protein>
<sequence length="67" mass="7241">MASIGTRINETGTLIRDGGAFFLRRDAGGRFELELHRVPIDHVEKRVRVIGTLVGDNIVNADGVAPA</sequence>
<name>A0ABT8ZX01_9SPHN</name>
<dbReference type="Pfam" id="PF19135">
    <property type="entry name" value="DUF5818"/>
    <property type="match status" value="1"/>
</dbReference>
<organism evidence="1 2">
    <name type="scientific">Sphingomonas immobilis</name>
    <dbReference type="NCBI Taxonomy" id="3063997"/>
    <lineage>
        <taxon>Bacteria</taxon>
        <taxon>Pseudomonadati</taxon>
        <taxon>Pseudomonadota</taxon>
        <taxon>Alphaproteobacteria</taxon>
        <taxon>Sphingomonadales</taxon>
        <taxon>Sphingomonadaceae</taxon>
        <taxon>Sphingomonas</taxon>
    </lineage>
</organism>
<proteinExistence type="predicted"/>
<dbReference type="Proteomes" id="UP001176468">
    <property type="component" value="Unassembled WGS sequence"/>
</dbReference>
<dbReference type="InterPro" id="IPR043856">
    <property type="entry name" value="DUF5818"/>
</dbReference>
<dbReference type="RefSeq" id="WP_304560509.1">
    <property type="nucleotide sequence ID" value="NZ_JAUQSZ010000003.1"/>
</dbReference>
<reference evidence="1" key="1">
    <citation type="submission" date="2023-07" db="EMBL/GenBank/DDBJ databases">
        <authorList>
            <person name="Kim M.K."/>
        </authorList>
    </citation>
    <scope>NUCLEOTIDE SEQUENCE</scope>
    <source>
        <strain evidence="1">CA1-15</strain>
    </source>
</reference>
<keyword evidence="2" id="KW-1185">Reference proteome</keyword>